<evidence type="ECO:0000256" key="1">
    <source>
        <dbReference type="ARBA" id="ARBA00001946"/>
    </source>
</evidence>
<dbReference type="AlphaFoldDB" id="A0A380JPS1"/>
<gene>
    <name evidence="14" type="primary">fgs</name>
    <name evidence="14" type="ORF">NCTC12092_01072</name>
</gene>
<keyword evidence="6 11" id="KW-0547">Nucleotide-binding</keyword>
<accession>A0A380JPS1</accession>
<evidence type="ECO:0000256" key="9">
    <source>
        <dbReference type="ARBA" id="ARBA00030592"/>
    </source>
</evidence>
<dbReference type="GO" id="GO:0005737">
    <property type="term" value="C:cytoplasm"/>
    <property type="evidence" value="ECO:0007669"/>
    <property type="project" value="TreeGrafter"/>
</dbReference>
<dbReference type="InterPro" id="IPR036615">
    <property type="entry name" value="Mur_ligase_C_dom_sf"/>
</dbReference>
<comment type="cofactor">
    <cofactor evidence="1">
        <name>Mg(2+)</name>
        <dbReference type="ChEBI" id="CHEBI:18420"/>
    </cofactor>
</comment>
<dbReference type="Gene3D" id="3.40.1190.10">
    <property type="entry name" value="Mur-like, catalytic domain"/>
    <property type="match status" value="1"/>
</dbReference>
<dbReference type="SUPFAM" id="SSF53244">
    <property type="entry name" value="MurD-like peptide ligases, peptide-binding domain"/>
    <property type="match status" value="1"/>
</dbReference>
<evidence type="ECO:0000256" key="8">
    <source>
        <dbReference type="ARBA" id="ARBA00022842"/>
    </source>
</evidence>
<dbReference type="GO" id="GO:0009252">
    <property type="term" value="P:peptidoglycan biosynthetic process"/>
    <property type="evidence" value="ECO:0007669"/>
    <property type="project" value="UniProtKB-UniPathway"/>
</dbReference>
<dbReference type="PANTHER" id="PTHR11136">
    <property type="entry name" value="FOLYLPOLYGLUTAMATE SYNTHASE-RELATED"/>
    <property type="match status" value="1"/>
</dbReference>
<dbReference type="FunFam" id="3.40.1190.10:FF:000011">
    <property type="entry name" value="Folylpolyglutamate synthase/dihydrofolate synthase"/>
    <property type="match status" value="1"/>
</dbReference>
<evidence type="ECO:0000256" key="10">
    <source>
        <dbReference type="ARBA" id="ARBA00047493"/>
    </source>
</evidence>
<evidence type="ECO:0000256" key="2">
    <source>
        <dbReference type="ARBA" id="ARBA00008276"/>
    </source>
</evidence>
<dbReference type="Pfam" id="PF02875">
    <property type="entry name" value="Mur_ligase_C"/>
    <property type="match status" value="1"/>
</dbReference>
<evidence type="ECO:0000256" key="4">
    <source>
        <dbReference type="ARBA" id="ARBA00022598"/>
    </source>
</evidence>
<keyword evidence="5" id="KW-0479">Metal-binding</keyword>
<dbReference type="UniPathway" id="UPA00219"/>
<dbReference type="EMBL" id="UHFF01000002">
    <property type="protein sequence ID" value="SUN46509.1"/>
    <property type="molecule type" value="Genomic_DNA"/>
</dbReference>
<dbReference type="NCBIfam" id="TIGR01499">
    <property type="entry name" value="folC"/>
    <property type="match status" value="1"/>
</dbReference>
<proteinExistence type="inferred from homology"/>
<dbReference type="Gene3D" id="3.90.190.20">
    <property type="entry name" value="Mur ligase, C-terminal domain"/>
    <property type="match status" value="1"/>
</dbReference>
<organism evidence="14 15">
    <name type="scientific">Streptococcus equi subsp. equi</name>
    <dbReference type="NCBI Taxonomy" id="148942"/>
    <lineage>
        <taxon>Bacteria</taxon>
        <taxon>Bacillati</taxon>
        <taxon>Bacillota</taxon>
        <taxon>Bacilli</taxon>
        <taxon>Lactobacillales</taxon>
        <taxon>Streptococcaceae</taxon>
        <taxon>Streptococcus</taxon>
    </lineage>
</organism>
<dbReference type="SUPFAM" id="SSF53623">
    <property type="entry name" value="MurD-like peptide ligases, catalytic domain"/>
    <property type="match status" value="1"/>
</dbReference>
<sequence>MNYQETLDWIHGQERFGIKPGVKRMRWVLEQLGNPQDRIKGIHVVGTNGKGSTVNDLQHIFTRAGYEVGTFTSPYIMDFKERICLNGEMISEADLVRAANRIRPLTDRLVSETSLGSATVFELITLIMFLYFGENHPVDIAIIEAGLGGLYDSTNVFQAMAVVCPSIGLDHQDILGDTYADIAYQKAGVLKGSEDLIFAIDNKEARQVFLKKAEQLGLPVWEWRRQFNMLQGEGGYQFDSQLGQLSNLVLAMPGQHQVANAGLAIMTSLILQDRYPKVTESVIREALASSFWLGRTELLAPNLMIDGAHNNESIAALIDVMSSDYQDKQVHILFGAIDTKPVSDMLQSLERLGDVQVTSFNYPNAYPLEAYPDRLKKVADFRAFLDRLEQAAADDFFLITGSLYFISEVRQYWKKVLSK</sequence>
<evidence type="ECO:0000259" key="13">
    <source>
        <dbReference type="Pfam" id="PF08245"/>
    </source>
</evidence>
<dbReference type="InterPro" id="IPR013221">
    <property type="entry name" value="Mur_ligase_cen"/>
</dbReference>
<keyword evidence="8" id="KW-0460">Magnesium</keyword>
<reference evidence="14 15" key="1">
    <citation type="submission" date="2018-06" db="EMBL/GenBank/DDBJ databases">
        <authorList>
            <consortium name="Pathogen Informatics"/>
            <person name="Doyle S."/>
        </authorList>
    </citation>
    <scope>NUCLEOTIDE SEQUENCE [LARGE SCALE GENOMIC DNA]</scope>
    <source>
        <strain evidence="14 15">NCTC12092</strain>
    </source>
</reference>
<evidence type="ECO:0000256" key="5">
    <source>
        <dbReference type="ARBA" id="ARBA00022723"/>
    </source>
</evidence>
<dbReference type="InterPro" id="IPR004101">
    <property type="entry name" value="Mur_ligase_C"/>
</dbReference>
<dbReference type="InterPro" id="IPR036565">
    <property type="entry name" value="Mur-like_cat_sf"/>
</dbReference>
<dbReference type="Proteomes" id="UP000254461">
    <property type="component" value="Unassembled WGS sequence"/>
</dbReference>
<evidence type="ECO:0000256" key="11">
    <source>
        <dbReference type="PIRNR" id="PIRNR001563"/>
    </source>
</evidence>
<dbReference type="InterPro" id="IPR001645">
    <property type="entry name" value="Folylpolyglutamate_synth"/>
</dbReference>
<keyword evidence="7 11" id="KW-0067">ATP-binding</keyword>
<dbReference type="PANTHER" id="PTHR11136:SF0">
    <property type="entry name" value="DIHYDROFOLATE SYNTHETASE-RELATED"/>
    <property type="match status" value="1"/>
</dbReference>
<evidence type="ECO:0000259" key="12">
    <source>
        <dbReference type="Pfam" id="PF02875"/>
    </source>
</evidence>
<feature type="domain" description="Mur ligase central" evidence="13">
    <location>
        <begin position="44"/>
        <end position="266"/>
    </location>
</feature>
<comment type="catalytic activity">
    <reaction evidence="10">
        <text>(6S)-5,6,7,8-tetrahydrofolyl-(gamma-L-Glu)(n) + L-glutamate + ATP = (6S)-5,6,7,8-tetrahydrofolyl-(gamma-L-Glu)(n+1) + ADP + phosphate + H(+)</text>
        <dbReference type="Rhea" id="RHEA:10580"/>
        <dbReference type="Rhea" id="RHEA-COMP:14738"/>
        <dbReference type="Rhea" id="RHEA-COMP:14740"/>
        <dbReference type="ChEBI" id="CHEBI:15378"/>
        <dbReference type="ChEBI" id="CHEBI:29985"/>
        <dbReference type="ChEBI" id="CHEBI:30616"/>
        <dbReference type="ChEBI" id="CHEBI:43474"/>
        <dbReference type="ChEBI" id="CHEBI:141005"/>
        <dbReference type="ChEBI" id="CHEBI:456216"/>
        <dbReference type="EC" id="6.3.2.17"/>
    </reaction>
</comment>
<feature type="domain" description="Mur ligase C-terminal" evidence="12">
    <location>
        <begin position="294"/>
        <end position="402"/>
    </location>
</feature>
<dbReference type="GO" id="GO:0004326">
    <property type="term" value="F:tetrahydrofolylpolyglutamate synthase activity"/>
    <property type="evidence" value="ECO:0007669"/>
    <property type="project" value="UniProtKB-EC"/>
</dbReference>
<dbReference type="GO" id="GO:0005524">
    <property type="term" value="F:ATP binding"/>
    <property type="evidence" value="ECO:0007669"/>
    <property type="project" value="UniProtKB-KW"/>
</dbReference>
<protein>
    <recommendedName>
        <fullName evidence="3">tetrahydrofolate synthase</fullName>
        <ecNumber evidence="3">6.3.2.17</ecNumber>
    </recommendedName>
    <alternativeName>
        <fullName evidence="9">Tetrahydrofolylpolyglutamate synthase</fullName>
    </alternativeName>
</protein>
<dbReference type="Pfam" id="PF08245">
    <property type="entry name" value="Mur_ligase_M"/>
    <property type="match status" value="1"/>
</dbReference>
<dbReference type="GO" id="GO:0008841">
    <property type="term" value="F:dihydrofolate synthase activity"/>
    <property type="evidence" value="ECO:0007669"/>
    <property type="project" value="TreeGrafter"/>
</dbReference>
<dbReference type="GO" id="GO:0046872">
    <property type="term" value="F:metal ion binding"/>
    <property type="evidence" value="ECO:0007669"/>
    <property type="project" value="UniProtKB-KW"/>
</dbReference>
<evidence type="ECO:0000313" key="14">
    <source>
        <dbReference type="EMBL" id="SUN46509.1"/>
    </source>
</evidence>
<dbReference type="PIRSF" id="PIRSF001563">
    <property type="entry name" value="Folylpolyglu_synth"/>
    <property type="match status" value="1"/>
</dbReference>
<evidence type="ECO:0000256" key="6">
    <source>
        <dbReference type="ARBA" id="ARBA00022741"/>
    </source>
</evidence>
<evidence type="ECO:0000256" key="3">
    <source>
        <dbReference type="ARBA" id="ARBA00013025"/>
    </source>
</evidence>
<dbReference type="EC" id="6.3.2.17" evidence="3"/>
<evidence type="ECO:0000313" key="15">
    <source>
        <dbReference type="Proteomes" id="UP000254461"/>
    </source>
</evidence>
<keyword evidence="4 11" id="KW-0436">Ligase</keyword>
<evidence type="ECO:0000256" key="7">
    <source>
        <dbReference type="ARBA" id="ARBA00022840"/>
    </source>
</evidence>
<dbReference type="RefSeq" id="WP_115250984.1">
    <property type="nucleotide sequence ID" value="NZ_UHFF01000002.1"/>
</dbReference>
<name>A0A380JPS1_9STRE</name>
<comment type="similarity">
    <text evidence="2 11">Belongs to the folylpolyglutamate synthase family.</text>
</comment>